<proteinExistence type="predicted"/>
<comment type="caution">
    <text evidence="1">The sequence shown here is derived from an EMBL/GenBank/DDBJ whole genome shotgun (WGS) entry which is preliminary data.</text>
</comment>
<gene>
    <name evidence="1" type="ORF">ALEPTO_LOCUS2742</name>
</gene>
<name>A0A9N8ZBE6_9GLOM</name>
<dbReference type="AlphaFoldDB" id="A0A9N8ZBE6"/>
<protein>
    <submittedName>
        <fullName evidence="1">3809_t:CDS:1</fullName>
    </submittedName>
</protein>
<keyword evidence="2" id="KW-1185">Reference proteome</keyword>
<evidence type="ECO:0000313" key="2">
    <source>
        <dbReference type="Proteomes" id="UP000789508"/>
    </source>
</evidence>
<organism evidence="1 2">
    <name type="scientific">Ambispora leptoticha</name>
    <dbReference type="NCBI Taxonomy" id="144679"/>
    <lineage>
        <taxon>Eukaryota</taxon>
        <taxon>Fungi</taxon>
        <taxon>Fungi incertae sedis</taxon>
        <taxon>Mucoromycota</taxon>
        <taxon>Glomeromycotina</taxon>
        <taxon>Glomeromycetes</taxon>
        <taxon>Archaeosporales</taxon>
        <taxon>Ambisporaceae</taxon>
        <taxon>Ambispora</taxon>
    </lineage>
</organism>
<dbReference type="Proteomes" id="UP000789508">
    <property type="component" value="Unassembled WGS sequence"/>
</dbReference>
<reference evidence="1" key="1">
    <citation type="submission" date="2021-06" db="EMBL/GenBank/DDBJ databases">
        <authorList>
            <person name="Kallberg Y."/>
            <person name="Tangrot J."/>
            <person name="Rosling A."/>
        </authorList>
    </citation>
    <scope>NUCLEOTIDE SEQUENCE</scope>
    <source>
        <strain evidence="1">FL130A</strain>
    </source>
</reference>
<dbReference type="EMBL" id="CAJVPS010000434">
    <property type="protein sequence ID" value="CAG8486149.1"/>
    <property type="molecule type" value="Genomic_DNA"/>
</dbReference>
<sequence length="88" mass="10252">MQIIANGRTFQVRPLDENSEDEHFFNPRLGWTWVRYQNTNCIKQTIVLKTAGDHAEKILENYAIGNHCAKKMKCYAEKQVAEKLLKNV</sequence>
<evidence type="ECO:0000313" key="1">
    <source>
        <dbReference type="EMBL" id="CAG8486149.1"/>
    </source>
</evidence>
<accession>A0A9N8ZBE6</accession>